<dbReference type="PANTHER" id="PTHR33514:SF15">
    <property type="entry name" value="COBALT TRANSPORT PROTEIN"/>
    <property type="match status" value="1"/>
</dbReference>
<evidence type="ECO:0000256" key="5">
    <source>
        <dbReference type="SAM" id="MobiDB-lite"/>
    </source>
</evidence>
<dbReference type="CDD" id="cd16914">
    <property type="entry name" value="EcfT"/>
    <property type="match status" value="1"/>
</dbReference>
<name>A0A077M5E2_9MICO</name>
<feature type="region of interest" description="Disordered" evidence="5">
    <location>
        <begin position="159"/>
        <end position="183"/>
    </location>
</feature>
<evidence type="ECO:0000256" key="1">
    <source>
        <dbReference type="ARBA" id="ARBA00004141"/>
    </source>
</evidence>
<dbReference type="PANTHER" id="PTHR33514">
    <property type="entry name" value="PROTEIN ABCI12, CHLOROPLASTIC"/>
    <property type="match status" value="1"/>
</dbReference>
<reference evidence="7 8" key="1">
    <citation type="journal article" date="2013" name="ISME J.">
        <title>A metabolic model for members of the genus Tetrasphaera involved in enhanced biological phosphorus removal.</title>
        <authorList>
            <person name="Kristiansen R."/>
            <person name="Nguyen H.T.T."/>
            <person name="Saunders A.M."/>
            <person name="Nielsen J.L."/>
            <person name="Wimmer R."/>
            <person name="Le V.Q."/>
            <person name="McIlroy S.J."/>
            <person name="Petrovski S."/>
            <person name="Seviour R.J."/>
            <person name="Calteau A."/>
            <person name="Nielsen K.L."/>
            <person name="Nielsen P.H."/>
        </authorList>
    </citation>
    <scope>NUCLEOTIDE SEQUENCE [LARGE SCALE GENOMIC DNA]</scope>
    <source>
        <strain evidence="7 8">Ben 74</strain>
    </source>
</reference>
<evidence type="ECO:0000313" key="7">
    <source>
        <dbReference type="EMBL" id="CCI52481.1"/>
    </source>
</evidence>
<gene>
    <name evidence="7" type="ORF">BN13_180004</name>
</gene>
<sequence>MRADAVGKCLLVRVVGVRRRFVGLQLDGRSHPESRARQRRRGCLRRRRAALRGATRPAIRDHPTGDDAAGFDDHVLDHSAADLTVSHGHRLSASLDRALGDEDQLRRGLIHERPACVLSLRGHLGGRCDREDDGYLGARDVGDRSPRLGHLGWRLPRPHRRWGRRGGGAPHTRGMGSPPPAGPRRRAVIRHLHPAAWWLWAIAMAASASLATNPALLAAHGLVLTGVVMARRDGSPWGRTFRLYAALGAVIVATRVVLHILVGLKFGEHRLLPLPQADLPSWAAGIQLGGTVYLEGALGGALEGARLGMMILAIGAANALASPKRLLKVFPAALHEIGSALVVAVTVAPQLAESLQRVVRARQLRGEMTLRFKGFRSVAMPILQDTLDRSLALAAAMDGRGYGRNERESGRLTGALAALGLMGTAVGLYGLLDTTTPAALGMPVLVAGLAACVAGLWAGGRRVRRTIYRREPWGVAEWVTVGCGVAALVGSLVTLRREPLSLGMPLRPLAWPALPLPVLAGLLLAIVPAVATPVPPLSSSRATREVTA</sequence>
<feature type="transmembrane region" description="Helical" evidence="6">
    <location>
        <begin position="197"/>
        <end position="229"/>
    </location>
</feature>
<dbReference type="GO" id="GO:0005886">
    <property type="term" value="C:plasma membrane"/>
    <property type="evidence" value="ECO:0007669"/>
    <property type="project" value="UniProtKB-ARBA"/>
</dbReference>
<keyword evidence="2 6" id="KW-0812">Transmembrane</keyword>
<comment type="subcellular location">
    <subcellularLocation>
        <location evidence="1">Membrane</location>
        <topology evidence="1">Multi-pass membrane protein</topology>
    </subcellularLocation>
</comment>
<dbReference type="AlphaFoldDB" id="A0A077M5E2"/>
<feature type="transmembrane region" description="Helical" evidence="6">
    <location>
        <begin position="241"/>
        <end position="262"/>
    </location>
</feature>
<dbReference type="STRING" id="1193518.BN13_180004"/>
<keyword evidence="8" id="KW-1185">Reference proteome</keyword>
<accession>A0A077M5E2</accession>
<keyword evidence="4 6" id="KW-0472">Membrane</keyword>
<feature type="transmembrane region" description="Helical" evidence="6">
    <location>
        <begin position="513"/>
        <end position="534"/>
    </location>
</feature>
<feature type="transmembrane region" description="Helical" evidence="6">
    <location>
        <begin position="438"/>
        <end position="460"/>
    </location>
</feature>
<evidence type="ECO:0000256" key="6">
    <source>
        <dbReference type="SAM" id="Phobius"/>
    </source>
</evidence>
<evidence type="ECO:0000256" key="3">
    <source>
        <dbReference type="ARBA" id="ARBA00022989"/>
    </source>
</evidence>
<dbReference type="Proteomes" id="UP000035720">
    <property type="component" value="Unassembled WGS sequence"/>
</dbReference>
<evidence type="ECO:0000313" key="8">
    <source>
        <dbReference type="Proteomes" id="UP000035720"/>
    </source>
</evidence>
<dbReference type="InterPro" id="IPR003339">
    <property type="entry name" value="ABC/ECF_trnsptr_transmembrane"/>
</dbReference>
<dbReference type="EMBL" id="CAJC01000090">
    <property type="protein sequence ID" value="CCI52481.1"/>
    <property type="molecule type" value="Genomic_DNA"/>
</dbReference>
<keyword evidence="3 6" id="KW-1133">Transmembrane helix</keyword>
<evidence type="ECO:0000256" key="4">
    <source>
        <dbReference type="ARBA" id="ARBA00023136"/>
    </source>
</evidence>
<feature type="transmembrane region" description="Helical" evidence="6">
    <location>
        <begin position="282"/>
        <end position="302"/>
    </location>
</feature>
<comment type="caution">
    <text evidence="7">The sequence shown here is derived from an EMBL/GenBank/DDBJ whole genome shotgun (WGS) entry which is preliminary data.</text>
</comment>
<feature type="transmembrane region" description="Helical" evidence="6">
    <location>
        <begin position="412"/>
        <end position="432"/>
    </location>
</feature>
<protein>
    <submittedName>
        <fullName evidence="7">Cobalt transport system, permease component (Modular protein)</fullName>
    </submittedName>
</protein>
<organism evidence="7 8">
    <name type="scientific">Nostocoides jenkinsii Ben 74</name>
    <dbReference type="NCBI Taxonomy" id="1193518"/>
    <lineage>
        <taxon>Bacteria</taxon>
        <taxon>Bacillati</taxon>
        <taxon>Actinomycetota</taxon>
        <taxon>Actinomycetes</taxon>
        <taxon>Micrococcales</taxon>
        <taxon>Intrasporangiaceae</taxon>
        <taxon>Nostocoides</taxon>
    </lineage>
</organism>
<proteinExistence type="predicted"/>
<feature type="transmembrane region" description="Helical" evidence="6">
    <location>
        <begin position="472"/>
        <end position="493"/>
    </location>
</feature>
<evidence type="ECO:0000256" key="2">
    <source>
        <dbReference type="ARBA" id="ARBA00022692"/>
    </source>
</evidence>